<keyword evidence="4" id="KW-1185">Reference proteome</keyword>
<feature type="transmembrane region" description="Helical" evidence="2">
    <location>
        <begin position="6"/>
        <end position="27"/>
    </location>
</feature>
<comment type="caution">
    <text evidence="3">The sequence shown here is derived from an EMBL/GenBank/DDBJ whole genome shotgun (WGS) entry which is preliminary data.</text>
</comment>
<evidence type="ECO:0000313" key="4">
    <source>
        <dbReference type="Proteomes" id="UP000268727"/>
    </source>
</evidence>
<evidence type="ECO:0000313" key="3">
    <source>
        <dbReference type="EMBL" id="ROP39250.1"/>
    </source>
</evidence>
<sequence>MNPHGLRVVVVVVVVVVGRRVVVVVVVVGRAVVVVVVDDVVVAVVVVVVVVVDDADVVLVRLVDLLLDDVALVAVVVRSGCSLPLTTTISPPPVGSRPRVGLVVLPFTASRAATAAPTKAPNASRPGPPNAVSIPNDYRPHSFGSNPRGQLVPA</sequence>
<gene>
    <name evidence="3" type="ORF">EDD40_4630</name>
</gene>
<feature type="region of interest" description="Disordered" evidence="1">
    <location>
        <begin position="115"/>
        <end position="154"/>
    </location>
</feature>
<feature type="transmembrane region" description="Helical" evidence="2">
    <location>
        <begin position="32"/>
        <end position="52"/>
    </location>
</feature>
<keyword evidence="2" id="KW-1133">Transmembrane helix</keyword>
<keyword evidence="2" id="KW-0812">Transmembrane</keyword>
<reference evidence="3 4" key="1">
    <citation type="submission" date="2018-11" db="EMBL/GenBank/DDBJ databases">
        <title>Sequencing the genomes of 1000 actinobacteria strains.</title>
        <authorList>
            <person name="Klenk H.-P."/>
        </authorList>
    </citation>
    <scope>NUCLEOTIDE SEQUENCE [LARGE SCALE GENOMIC DNA]</scope>
    <source>
        <strain evidence="3 4">DSM 44231</strain>
    </source>
</reference>
<keyword evidence="2" id="KW-0472">Membrane</keyword>
<evidence type="ECO:0000256" key="2">
    <source>
        <dbReference type="SAM" id="Phobius"/>
    </source>
</evidence>
<dbReference type="EMBL" id="RJKM01000001">
    <property type="protein sequence ID" value="ROP39250.1"/>
    <property type="molecule type" value="Genomic_DNA"/>
</dbReference>
<accession>A0A3N1H9Q2</accession>
<dbReference type="Proteomes" id="UP000268727">
    <property type="component" value="Unassembled WGS sequence"/>
</dbReference>
<name>A0A3N1H9Q2_9PSEU</name>
<protein>
    <submittedName>
        <fullName evidence="3">Uncharacterized protein</fullName>
    </submittedName>
</protein>
<proteinExistence type="predicted"/>
<evidence type="ECO:0000256" key="1">
    <source>
        <dbReference type="SAM" id="MobiDB-lite"/>
    </source>
</evidence>
<organism evidence="3 4">
    <name type="scientific">Saccharothrix texasensis</name>
    <dbReference type="NCBI Taxonomy" id="103734"/>
    <lineage>
        <taxon>Bacteria</taxon>
        <taxon>Bacillati</taxon>
        <taxon>Actinomycetota</taxon>
        <taxon>Actinomycetes</taxon>
        <taxon>Pseudonocardiales</taxon>
        <taxon>Pseudonocardiaceae</taxon>
        <taxon>Saccharothrix</taxon>
    </lineage>
</organism>
<dbReference type="AlphaFoldDB" id="A0A3N1H9Q2"/>